<dbReference type="PIRSF" id="PIRSF005572">
    <property type="entry name" value="NifS"/>
    <property type="match status" value="1"/>
</dbReference>
<dbReference type="RefSeq" id="WP_146528154.1">
    <property type="nucleotide sequence ID" value="NZ_SJPV01000006.1"/>
</dbReference>
<evidence type="ECO:0000256" key="4">
    <source>
        <dbReference type="ARBA" id="ARBA00022679"/>
    </source>
</evidence>
<dbReference type="InterPro" id="IPR000192">
    <property type="entry name" value="Aminotrans_V_dom"/>
</dbReference>
<keyword evidence="5" id="KW-0479">Metal-binding</keyword>
<dbReference type="GO" id="GO:0051536">
    <property type="term" value="F:iron-sulfur cluster binding"/>
    <property type="evidence" value="ECO:0007669"/>
    <property type="project" value="UniProtKB-KW"/>
</dbReference>
<dbReference type="PANTHER" id="PTHR11601">
    <property type="entry name" value="CYSTEINE DESULFURYLASE FAMILY MEMBER"/>
    <property type="match status" value="1"/>
</dbReference>
<dbReference type="Gene3D" id="3.90.1150.10">
    <property type="entry name" value="Aspartate Aminotransferase, domain 1"/>
    <property type="match status" value="1"/>
</dbReference>
<dbReference type="InterPro" id="IPR015424">
    <property type="entry name" value="PyrdxlP-dep_Trfase"/>
</dbReference>
<dbReference type="SUPFAM" id="SSF53383">
    <property type="entry name" value="PLP-dependent transferases"/>
    <property type="match status" value="1"/>
</dbReference>
<evidence type="ECO:0000256" key="9">
    <source>
        <dbReference type="ARBA" id="ARBA00050776"/>
    </source>
</evidence>
<evidence type="ECO:0000313" key="13">
    <source>
        <dbReference type="Proteomes" id="UP000319143"/>
    </source>
</evidence>
<dbReference type="GO" id="GO:0031071">
    <property type="term" value="F:cysteine desulfurase activity"/>
    <property type="evidence" value="ECO:0007669"/>
    <property type="project" value="UniProtKB-EC"/>
</dbReference>
<keyword evidence="7" id="KW-0408">Iron</keyword>
<protein>
    <recommendedName>
        <fullName evidence="3">cysteine desulfurase</fullName>
        <ecNumber evidence="3">2.8.1.7</ecNumber>
    </recommendedName>
</protein>
<proteinExistence type="inferred from homology"/>
<accession>A0A5C6DMH9</accession>
<evidence type="ECO:0000256" key="7">
    <source>
        <dbReference type="ARBA" id="ARBA00023004"/>
    </source>
</evidence>
<evidence type="ECO:0000256" key="10">
    <source>
        <dbReference type="RuleBase" id="RU004504"/>
    </source>
</evidence>
<evidence type="ECO:0000256" key="2">
    <source>
        <dbReference type="ARBA" id="ARBA00006490"/>
    </source>
</evidence>
<comment type="catalytic activity">
    <reaction evidence="9">
        <text>(sulfur carrier)-H + L-cysteine = (sulfur carrier)-SH + L-alanine</text>
        <dbReference type="Rhea" id="RHEA:43892"/>
        <dbReference type="Rhea" id="RHEA-COMP:14737"/>
        <dbReference type="Rhea" id="RHEA-COMP:14739"/>
        <dbReference type="ChEBI" id="CHEBI:29917"/>
        <dbReference type="ChEBI" id="CHEBI:35235"/>
        <dbReference type="ChEBI" id="CHEBI:57972"/>
        <dbReference type="ChEBI" id="CHEBI:64428"/>
        <dbReference type="EC" id="2.8.1.7"/>
    </reaction>
</comment>
<keyword evidence="6" id="KW-0663">Pyridoxal phosphate</keyword>
<dbReference type="InterPro" id="IPR020578">
    <property type="entry name" value="Aminotrans_V_PyrdxlP_BS"/>
</dbReference>
<evidence type="ECO:0000256" key="6">
    <source>
        <dbReference type="ARBA" id="ARBA00022898"/>
    </source>
</evidence>
<reference evidence="12 13" key="1">
    <citation type="submission" date="2019-02" db="EMBL/GenBank/DDBJ databases">
        <title>Deep-cultivation of Planctomycetes and their phenomic and genomic characterization uncovers novel biology.</title>
        <authorList>
            <person name="Wiegand S."/>
            <person name="Jogler M."/>
            <person name="Boedeker C."/>
            <person name="Pinto D."/>
            <person name="Vollmers J."/>
            <person name="Rivas-Marin E."/>
            <person name="Kohn T."/>
            <person name="Peeters S.H."/>
            <person name="Heuer A."/>
            <person name="Rast P."/>
            <person name="Oberbeckmann S."/>
            <person name="Bunk B."/>
            <person name="Jeske O."/>
            <person name="Meyerdierks A."/>
            <person name="Storesund J.E."/>
            <person name="Kallscheuer N."/>
            <person name="Luecker S."/>
            <person name="Lage O.M."/>
            <person name="Pohl T."/>
            <person name="Merkel B.J."/>
            <person name="Hornburger P."/>
            <person name="Mueller R.-W."/>
            <person name="Bruemmer F."/>
            <person name="Labrenz M."/>
            <person name="Spormann A.M."/>
            <person name="Op Den Camp H."/>
            <person name="Overmann J."/>
            <person name="Amann R."/>
            <person name="Jetten M.S.M."/>
            <person name="Mascher T."/>
            <person name="Medema M.H."/>
            <person name="Devos D.P."/>
            <person name="Kaster A.-K."/>
            <person name="Ovreas L."/>
            <person name="Rohde M."/>
            <person name="Galperin M.Y."/>
            <person name="Jogler C."/>
        </authorList>
    </citation>
    <scope>NUCLEOTIDE SEQUENCE [LARGE SCALE GENOMIC DNA]</scope>
    <source>
        <strain evidence="12 13">Poly41</strain>
    </source>
</reference>
<gene>
    <name evidence="12" type="primary">iscS_1</name>
    <name evidence="12" type="ORF">Poly41_38790</name>
</gene>
<evidence type="ECO:0000313" key="12">
    <source>
        <dbReference type="EMBL" id="TWU36126.1"/>
    </source>
</evidence>
<dbReference type="OrthoDB" id="9808002at2"/>
<dbReference type="Gene3D" id="3.40.640.10">
    <property type="entry name" value="Type I PLP-dependent aspartate aminotransferase-like (Major domain)"/>
    <property type="match status" value="1"/>
</dbReference>
<sequence>MIYLDNHATTCCDPRVVEAMLPWLSEHFGNPHSLSHSPGRLAADAIEQSLSQITRSTNSPEHSIVMTSGATESNNLAIRGVCLHPRQTRRHFVTVSTEHPAVLDVAEELRRDGFRVTRVAAYQAGHPCAGSVDLDRLADAIDDDTALVSVMWANNEVGSIAPMKVIADLCHARGALLHSDATQAIGRIDVDVRKTDVDLVSGSAHKFYGPKGVGFLVVGNGNRRVRILPQIVGGGQQDGLRSGTMNPAAAVAMAKAIELANHEMRSSQPQIMGLRGQLFEQLRSRIERIQLNGPELTLPGRLPGNLNLTIDQVEGEAWMSATPGVAFSSGSACSSVEPGASHVLRAIGLSESATRRSVRFGIGRFNTEPEIMEAADQLVESYRKLQQLTGQR</sequence>
<keyword evidence="8" id="KW-0411">Iron-sulfur</keyword>
<keyword evidence="4 12" id="KW-0808">Transferase</keyword>
<keyword evidence="13" id="KW-1185">Reference proteome</keyword>
<comment type="cofactor">
    <cofactor evidence="1 10">
        <name>pyridoxal 5'-phosphate</name>
        <dbReference type="ChEBI" id="CHEBI:597326"/>
    </cofactor>
</comment>
<evidence type="ECO:0000256" key="3">
    <source>
        <dbReference type="ARBA" id="ARBA00012239"/>
    </source>
</evidence>
<organism evidence="12 13">
    <name type="scientific">Novipirellula artificiosorum</name>
    <dbReference type="NCBI Taxonomy" id="2528016"/>
    <lineage>
        <taxon>Bacteria</taxon>
        <taxon>Pseudomonadati</taxon>
        <taxon>Planctomycetota</taxon>
        <taxon>Planctomycetia</taxon>
        <taxon>Pirellulales</taxon>
        <taxon>Pirellulaceae</taxon>
        <taxon>Novipirellula</taxon>
    </lineage>
</organism>
<evidence type="ECO:0000259" key="11">
    <source>
        <dbReference type="Pfam" id="PF00266"/>
    </source>
</evidence>
<dbReference type="EC" id="2.8.1.7" evidence="3"/>
<evidence type="ECO:0000256" key="5">
    <source>
        <dbReference type="ARBA" id="ARBA00022723"/>
    </source>
</evidence>
<dbReference type="EMBL" id="SJPV01000006">
    <property type="protein sequence ID" value="TWU36126.1"/>
    <property type="molecule type" value="Genomic_DNA"/>
</dbReference>
<dbReference type="PANTHER" id="PTHR11601:SF34">
    <property type="entry name" value="CYSTEINE DESULFURASE"/>
    <property type="match status" value="1"/>
</dbReference>
<dbReference type="InterPro" id="IPR015422">
    <property type="entry name" value="PyrdxlP-dep_Trfase_small"/>
</dbReference>
<dbReference type="InterPro" id="IPR016454">
    <property type="entry name" value="Cysteine_dSase"/>
</dbReference>
<comment type="caution">
    <text evidence="12">The sequence shown here is derived from an EMBL/GenBank/DDBJ whole genome shotgun (WGS) entry which is preliminary data.</text>
</comment>
<evidence type="ECO:0000256" key="1">
    <source>
        <dbReference type="ARBA" id="ARBA00001933"/>
    </source>
</evidence>
<dbReference type="PROSITE" id="PS00595">
    <property type="entry name" value="AA_TRANSFER_CLASS_5"/>
    <property type="match status" value="1"/>
</dbReference>
<name>A0A5C6DMH9_9BACT</name>
<dbReference type="Pfam" id="PF00266">
    <property type="entry name" value="Aminotran_5"/>
    <property type="match status" value="1"/>
</dbReference>
<dbReference type="AlphaFoldDB" id="A0A5C6DMH9"/>
<evidence type="ECO:0000256" key="8">
    <source>
        <dbReference type="ARBA" id="ARBA00023014"/>
    </source>
</evidence>
<comment type="similarity">
    <text evidence="2">Belongs to the class-V pyridoxal-phosphate-dependent aminotransferase family. NifS/IscS subfamily.</text>
</comment>
<feature type="domain" description="Aminotransferase class V" evidence="11">
    <location>
        <begin position="2"/>
        <end position="371"/>
    </location>
</feature>
<dbReference type="Proteomes" id="UP000319143">
    <property type="component" value="Unassembled WGS sequence"/>
</dbReference>
<dbReference type="InterPro" id="IPR015421">
    <property type="entry name" value="PyrdxlP-dep_Trfase_major"/>
</dbReference>
<dbReference type="GO" id="GO:0046872">
    <property type="term" value="F:metal ion binding"/>
    <property type="evidence" value="ECO:0007669"/>
    <property type="project" value="UniProtKB-KW"/>
</dbReference>
<dbReference type="Gene3D" id="1.10.260.50">
    <property type="match status" value="1"/>
</dbReference>